<reference evidence="2" key="1">
    <citation type="submission" date="2017-06" db="EMBL/GenBank/DDBJ databases">
        <authorList>
            <person name="Varghese N."/>
            <person name="Submissions S."/>
        </authorList>
    </citation>
    <scope>NUCLEOTIDE SEQUENCE [LARGE SCALE GENOMIC DNA]</scope>
    <source>
        <strain evidence="2">DSM 28041</strain>
    </source>
</reference>
<proteinExistence type="predicted"/>
<accession>A0A238V557</accession>
<evidence type="ECO:0000313" key="2">
    <source>
        <dbReference type="Proteomes" id="UP000198310"/>
    </source>
</evidence>
<name>A0A238V557_9BACT</name>
<dbReference type="Proteomes" id="UP000198310">
    <property type="component" value="Unassembled WGS sequence"/>
</dbReference>
<organism evidence="1 2">
    <name type="scientific">Hymenobacter mucosus</name>
    <dbReference type="NCBI Taxonomy" id="1411120"/>
    <lineage>
        <taxon>Bacteria</taxon>
        <taxon>Pseudomonadati</taxon>
        <taxon>Bacteroidota</taxon>
        <taxon>Cytophagia</taxon>
        <taxon>Cytophagales</taxon>
        <taxon>Hymenobacteraceae</taxon>
        <taxon>Hymenobacter</taxon>
    </lineage>
</organism>
<dbReference type="EMBL" id="FZNS01000001">
    <property type="protein sequence ID" value="SNR29622.1"/>
    <property type="molecule type" value="Genomic_DNA"/>
</dbReference>
<protein>
    <recommendedName>
        <fullName evidence="3">SpoIIAA-like</fullName>
    </recommendedName>
</protein>
<keyword evidence="2" id="KW-1185">Reference proteome</keyword>
<sequence length="157" mass="17980">MHSYLHHMADTHPSQFSNSVSTNASNFNFKNTAGGIKTDTRGYVRLTCYQSDPPSVARRELLDQVIAALQLTGWTKVLVDQRRQLPYSEQDEAWILLDWLPRAVTQSGYRHVAILPSSKHLVRLHTYHLQTEARARYRVVSRIFEEGEDAASAWLLT</sequence>
<evidence type="ECO:0000313" key="1">
    <source>
        <dbReference type="EMBL" id="SNR29622.1"/>
    </source>
</evidence>
<dbReference type="AlphaFoldDB" id="A0A238V557"/>
<evidence type="ECO:0008006" key="3">
    <source>
        <dbReference type="Google" id="ProtNLM"/>
    </source>
</evidence>
<gene>
    <name evidence="1" type="ORF">SAMN06269173_101168</name>
</gene>